<comment type="caution">
    <text evidence="3">The sequence shown here is derived from an EMBL/GenBank/DDBJ whole genome shotgun (WGS) entry which is preliminary data.</text>
</comment>
<proteinExistence type="inferred from homology"/>
<dbReference type="Proteomes" id="UP001145050">
    <property type="component" value="Unassembled WGS sequence"/>
</dbReference>
<evidence type="ECO:0000313" key="4">
    <source>
        <dbReference type="Proteomes" id="UP001145050"/>
    </source>
</evidence>
<dbReference type="Pfam" id="PF05949">
    <property type="entry name" value="DUF881"/>
    <property type="match status" value="1"/>
</dbReference>
<name>A0A9X3WRV4_9BACI</name>
<evidence type="ECO:0000256" key="2">
    <source>
        <dbReference type="SAM" id="Coils"/>
    </source>
</evidence>
<dbReference type="InterPro" id="IPR010273">
    <property type="entry name" value="DUF881"/>
</dbReference>
<feature type="coiled-coil region" evidence="2">
    <location>
        <begin position="48"/>
        <end position="93"/>
    </location>
</feature>
<dbReference type="PANTHER" id="PTHR37313:SF2">
    <property type="entry name" value="UPF0749 PROTEIN YLXX"/>
    <property type="match status" value="1"/>
</dbReference>
<keyword evidence="4" id="KW-1185">Reference proteome</keyword>
<protein>
    <submittedName>
        <fullName evidence="3">DUF881 domain-containing protein</fullName>
    </submittedName>
</protein>
<comment type="similarity">
    <text evidence="1">Belongs to the UPF0749 family.</text>
</comment>
<dbReference type="RefSeq" id="WP_272435434.1">
    <property type="nucleotide sequence ID" value="NZ_JAMQKB010000002.1"/>
</dbReference>
<reference evidence="3" key="1">
    <citation type="submission" date="2022-06" db="EMBL/GenBank/DDBJ databases">
        <title>Aquibacillus sp. a new bacterium isolated from soil saline samples.</title>
        <authorList>
            <person name="Galisteo C."/>
            <person name="De La Haba R."/>
            <person name="Sanchez-Porro C."/>
            <person name="Ventosa A."/>
        </authorList>
    </citation>
    <scope>NUCLEOTIDE SEQUENCE</scope>
    <source>
        <strain evidence="3">3ASR75-11</strain>
    </source>
</reference>
<evidence type="ECO:0000256" key="1">
    <source>
        <dbReference type="ARBA" id="ARBA00009108"/>
    </source>
</evidence>
<dbReference type="EMBL" id="JAMQKB010000002">
    <property type="protein sequence ID" value="MDC3423688.1"/>
    <property type="molecule type" value="Genomic_DNA"/>
</dbReference>
<evidence type="ECO:0000313" key="3">
    <source>
        <dbReference type="EMBL" id="MDC3423688.1"/>
    </source>
</evidence>
<accession>A0A9X3WRV4</accession>
<keyword evidence="2" id="KW-0175">Coiled coil</keyword>
<dbReference type="Gene3D" id="3.30.70.1880">
    <property type="entry name" value="Protein of unknown function DUF881"/>
    <property type="match status" value="1"/>
</dbReference>
<sequence length="234" mass="26870">MKLKGRHVILSFVFLVLGFLVSFSYQYTKNESNVIQLSDQQWEKDYYYRQQLIQLEEQNKELRNELEEKRQNLQQLEGKLGEQQQLISRYVERKKDLQILVGELPITGEGIEVTLRDADYVPSEENPNNYLVHERHIYLVMNELLSAGANAVAINGQRIYRDSYISCVGPVVSVDGIPYPAPFVVSAIGNPEVLYSSVTLTNGVVDLLVSDNIEVEIEKQDRVDMESRVSGDRW</sequence>
<dbReference type="AlphaFoldDB" id="A0A9X3WRV4"/>
<gene>
    <name evidence="3" type="ORF">NC797_04095</name>
</gene>
<organism evidence="3 4">
    <name type="scientific">Terrihalobacillus insolitus</name>
    <dbReference type="NCBI Taxonomy" id="2950438"/>
    <lineage>
        <taxon>Bacteria</taxon>
        <taxon>Bacillati</taxon>
        <taxon>Bacillota</taxon>
        <taxon>Bacilli</taxon>
        <taxon>Bacillales</taxon>
        <taxon>Bacillaceae</taxon>
        <taxon>Terrihalobacillus</taxon>
    </lineage>
</organism>
<dbReference type="PANTHER" id="PTHR37313">
    <property type="entry name" value="UPF0749 PROTEIN RV1825"/>
    <property type="match status" value="1"/>
</dbReference>